<dbReference type="InParanoid" id="A0A448YKE3"/>
<evidence type="ECO:0000256" key="1">
    <source>
        <dbReference type="ARBA" id="ARBA00002412"/>
    </source>
</evidence>
<comment type="function">
    <text evidence="1">Required for translation of the mitochondrial OLI1 transcript coding for the mitochondrial ATP synthase subunit 9.</text>
</comment>
<keyword evidence="6" id="KW-0809">Transit peptide</keyword>
<proteinExistence type="inferred from homology"/>
<evidence type="ECO:0000256" key="2">
    <source>
        <dbReference type="ARBA" id="ARBA00004173"/>
    </source>
</evidence>
<keyword evidence="7" id="KW-0496">Mitochondrion</keyword>
<comment type="subunit">
    <text evidence="4">Binds to the 5'UTR of the OLI1 mRNA.</text>
</comment>
<dbReference type="InterPro" id="IPR024319">
    <property type="entry name" value="ATPase_expression_mit"/>
</dbReference>
<evidence type="ECO:0000256" key="3">
    <source>
        <dbReference type="ARBA" id="ARBA00009790"/>
    </source>
</evidence>
<reference evidence="8 9" key="1">
    <citation type="submission" date="2018-12" db="EMBL/GenBank/DDBJ databases">
        <authorList>
            <person name="Tiukova I."/>
            <person name="Dainat J."/>
        </authorList>
    </citation>
    <scope>NUCLEOTIDE SEQUENCE [LARGE SCALE GENOMIC DNA]</scope>
</reference>
<organism evidence="8 9">
    <name type="scientific">Brettanomyces naardenensis</name>
    <name type="common">Yeast</name>
    <dbReference type="NCBI Taxonomy" id="13370"/>
    <lineage>
        <taxon>Eukaryota</taxon>
        <taxon>Fungi</taxon>
        <taxon>Dikarya</taxon>
        <taxon>Ascomycota</taxon>
        <taxon>Saccharomycotina</taxon>
        <taxon>Pichiomycetes</taxon>
        <taxon>Pichiales</taxon>
        <taxon>Pichiaceae</taxon>
        <taxon>Brettanomyces</taxon>
    </lineage>
</organism>
<name>A0A448YKE3_BRENA</name>
<dbReference type="AlphaFoldDB" id="A0A448YKE3"/>
<accession>A0A448YKE3</accession>
<dbReference type="Proteomes" id="UP000290900">
    <property type="component" value="Unassembled WGS sequence"/>
</dbReference>
<dbReference type="EMBL" id="CAACVR010000012">
    <property type="protein sequence ID" value="VEU21404.1"/>
    <property type="molecule type" value="Genomic_DNA"/>
</dbReference>
<dbReference type="GO" id="GO:0005739">
    <property type="term" value="C:mitochondrion"/>
    <property type="evidence" value="ECO:0007669"/>
    <property type="project" value="UniProtKB-SubCell"/>
</dbReference>
<evidence type="ECO:0000256" key="5">
    <source>
        <dbReference type="ARBA" id="ARBA00019258"/>
    </source>
</evidence>
<comment type="similarity">
    <text evidence="3">Belongs to the AEP2 family.</text>
</comment>
<sequence length="598" mass="69516">MLSVTTAIRFARRSISPSVNSIRWYTKPRRFARVERGSNPTSLTHHDLELFEGYLENTNFGSLKSTEAQSDNRIVSGFRYTGRRLSELVSSTLRNLSDATDSDPAEDTVARQRLTEKEWVLLSKVKLYLKTSNDRSLYDILRRNRVSIPTLVDNLSRFHVSLIIKRLTDYQMEIMKRFIAEQQFSSRLRKDSDIVGLAQMKDKTYNGVRTSILKISQHAHLNTLDYETIVTFCMRNLRFRDAIDVISDLETRIREGDTSLSLTNSLWGDKIGILSRSNEQTWTIDRYDLKSNRAQLIPEGYVYPVGETDILQLLGQYRESGLILDQKMCKTIVLALGKSKNLSKLDSFIQGVWGVDTNSGELVEGFTMPSKDSMVYPNFDLLRCIELAYSFNSQLLKPLLICNTIVQKYGLTSQRSQKYWATVLECTALQCENVYRDTQTELWRKGDESDLSEVDLRRKIFDHLWQHIMTIITKPSKAMIKLRLSHGSLESLLEDLPQIRERSIDPKINITSSEAAYNENILFSYLNTCRIGLMKKREFYQAEHMITQFSINNRMKDVLLKKLSNYQQRYLKRMNQERVRARQQIRDDDDDDGMFGFW</sequence>
<dbReference type="OrthoDB" id="3996428at2759"/>
<comment type="subcellular location">
    <subcellularLocation>
        <location evidence="2">Mitochondrion</location>
    </subcellularLocation>
</comment>
<evidence type="ECO:0000256" key="6">
    <source>
        <dbReference type="ARBA" id="ARBA00022946"/>
    </source>
</evidence>
<evidence type="ECO:0000256" key="7">
    <source>
        <dbReference type="ARBA" id="ARBA00023128"/>
    </source>
</evidence>
<dbReference type="Pfam" id="PF12921">
    <property type="entry name" value="ATP13"/>
    <property type="match status" value="1"/>
</dbReference>
<gene>
    <name evidence="8" type="ORF">BRENAR_LOCUS2137</name>
</gene>
<protein>
    <recommendedName>
        <fullName evidence="5">ATPase expression protein 2, mitochondrial</fullName>
    </recommendedName>
</protein>
<evidence type="ECO:0000313" key="8">
    <source>
        <dbReference type="EMBL" id="VEU21404.1"/>
    </source>
</evidence>
<evidence type="ECO:0000256" key="4">
    <source>
        <dbReference type="ARBA" id="ARBA00011657"/>
    </source>
</evidence>
<keyword evidence="9" id="KW-1185">Reference proteome</keyword>
<evidence type="ECO:0000313" key="9">
    <source>
        <dbReference type="Proteomes" id="UP000290900"/>
    </source>
</evidence>